<dbReference type="PROSITE" id="PS00018">
    <property type="entry name" value="EF_HAND_1"/>
    <property type="match status" value="1"/>
</dbReference>
<dbReference type="Gene3D" id="2.60.40.60">
    <property type="entry name" value="Cadherins"/>
    <property type="match status" value="1"/>
</dbReference>
<reference evidence="2 3" key="1">
    <citation type="submission" date="2019-02" db="EMBL/GenBank/DDBJ databases">
        <title>Deep-cultivation of Planctomycetes and their phenomic and genomic characterization uncovers novel biology.</title>
        <authorList>
            <person name="Wiegand S."/>
            <person name="Jogler M."/>
            <person name="Boedeker C."/>
            <person name="Pinto D."/>
            <person name="Vollmers J."/>
            <person name="Rivas-Marin E."/>
            <person name="Kohn T."/>
            <person name="Peeters S.H."/>
            <person name="Heuer A."/>
            <person name="Rast P."/>
            <person name="Oberbeckmann S."/>
            <person name="Bunk B."/>
            <person name="Jeske O."/>
            <person name="Meyerdierks A."/>
            <person name="Storesund J.E."/>
            <person name="Kallscheuer N."/>
            <person name="Luecker S."/>
            <person name="Lage O.M."/>
            <person name="Pohl T."/>
            <person name="Merkel B.J."/>
            <person name="Hornburger P."/>
            <person name="Mueller R.-W."/>
            <person name="Bruemmer F."/>
            <person name="Labrenz M."/>
            <person name="Spormann A.M."/>
            <person name="Op Den Camp H."/>
            <person name="Overmann J."/>
            <person name="Amann R."/>
            <person name="Jetten M.S.M."/>
            <person name="Mascher T."/>
            <person name="Medema M.H."/>
            <person name="Devos D.P."/>
            <person name="Kaster A.-K."/>
            <person name="Ovreas L."/>
            <person name="Rohde M."/>
            <person name="Galperin M.Y."/>
            <person name="Jogler C."/>
        </authorList>
    </citation>
    <scope>NUCLEOTIDE SEQUENCE [LARGE SCALE GENOMIC DNA]</scope>
    <source>
        <strain evidence="2 3">CA13</strain>
    </source>
</reference>
<feature type="region of interest" description="Disordered" evidence="1">
    <location>
        <begin position="944"/>
        <end position="972"/>
    </location>
</feature>
<keyword evidence="3" id="KW-1185">Reference proteome</keyword>
<dbReference type="CDD" id="cd11304">
    <property type="entry name" value="Cadherin_repeat"/>
    <property type="match status" value="1"/>
</dbReference>
<dbReference type="AlphaFoldDB" id="A0A5C5YN87"/>
<accession>A0A5C5YN87</accession>
<proteinExistence type="predicted"/>
<dbReference type="Pfam" id="PF00404">
    <property type="entry name" value="Dockerin_1"/>
    <property type="match status" value="1"/>
</dbReference>
<dbReference type="Proteomes" id="UP000315010">
    <property type="component" value="Unassembled WGS sequence"/>
</dbReference>
<feature type="compositionally biased region" description="Low complexity" evidence="1">
    <location>
        <begin position="955"/>
        <end position="969"/>
    </location>
</feature>
<evidence type="ECO:0008006" key="4">
    <source>
        <dbReference type="Google" id="ProtNLM"/>
    </source>
</evidence>
<dbReference type="InterPro" id="IPR002105">
    <property type="entry name" value="Dockerin_1_rpt"/>
</dbReference>
<evidence type="ECO:0000313" key="2">
    <source>
        <dbReference type="EMBL" id="TWT76335.1"/>
    </source>
</evidence>
<dbReference type="InterPro" id="IPR036439">
    <property type="entry name" value="Dockerin_dom_sf"/>
</dbReference>
<gene>
    <name evidence="2" type="ORF">CA13_68290</name>
</gene>
<protein>
    <recommendedName>
        <fullName evidence="4">Dockerin type I repeat protein</fullName>
    </recommendedName>
</protein>
<dbReference type="SUPFAM" id="SSF117074">
    <property type="entry name" value="Hypothetical protein PA1324"/>
    <property type="match status" value="1"/>
</dbReference>
<dbReference type="InterPro" id="IPR011043">
    <property type="entry name" value="Gal_Oxase/kelch_b-propeller"/>
</dbReference>
<dbReference type="Gene3D" id="1.10.1330.10">
    <property type="entry name" value="Dockerin domain"/>
    <property type="match status" value="1"/>
</dbReference>
<dbReference type="EMBL" id="SJPJ01000002">
    <property type="protein sequence ID" value="TWT76335.1"/>
    <property type="molecule type" value="Genomic_DNA"/>
</dbReference>
<dbReference type="GO" id="GO:0016020">
    <property type="term" value="C:membrane"/>
    <property type="evidence" value="ECO:0007669"/>
    <property type="project" value="InterPro"/>
</dbReference>
<dbReference type="Pfam" id="PF17963">
    <property type="entry name" value="Big_9"/>
    <property type="match status" value="1"/>
</dbReference>
<dbReference type="Gene3D" id="2.60.40.2810">
    <property type="match status" value="1"/>
</dbReference>
<dbReference type="OrthoDB" id="237985at2"/>
<dbReference type="InterPro" id="IPR015919">
    <property type="entry name" value="Cadherin-like_sf"/>
</dbReference>
<sequence>MPSRRSIKVRSTRFERIQTSQLRSEKSRKGRRNVTRRLIVERLDERRVLAAITGDVFHDLDLSFRQEPGEVALAKRLVYLDANDNGSLDRGEIFNVADDAGQFSFEDLADGSYLVRLFNGTETQQQVFPVRASSDADPIEVVDGNTFTLGANQTALVLTDTSIEVADFAEGAAKPISVDATLFKMQTLPNGKILVIGSVSEGSTSTDSAWLVDPSIGTVSPTDLSTDQTPTTWSDIAIDGDGNGVLVKSSTSPAPLLSIDASDSTSGIVVTETTTLVPAGTTVISSTTTPTSVVAWPGTSGLILSMWSNSTNSLLPGEPVEVAGTSDLVSFDDASDLLVLREKTGGITVVDTGAQFAPLHSFPEMTGPVAIDGARDMLLTVSPVDDVLRLIDLRDGSLIADLAIDLSSIGDVSGLATKGKPDVVTILGAAGIIEISLKQPDAHRVEIVDGQNVDSILFALSLDSQANTAPTFPDIPSYSIVEDESLSMAAPGTLNDVFDAEGDSVVVLQKSTAMNGTAELAVDGAIVFTPNDDFFGSETITIELHDGQNISEPFDITIDVIPVADPPTDIVIIADPVLENIDIGQPIGMIQVIDVDGIDVAGSGNNGGGNSAGGNHVIEINDPRFIIVDGQIIFVGGIGGGNNIDGLDYEQEYLIPLSITTTDLVTETVLVNSTALTVLDANDPITGISPTEASVFENAIGDIVTELLVDDQDTEQFHSFTVDDERFVIDGADLKLADDTSLDYEAGSEVVVNVTATEFGTGGTYTQAITIRVLDLPEQPQTLGLTGNTIVELKLAASVGDVTLDGSPASSRYNLTVDDPRFQIAGGTLSLADDEMVEQSTQSEIEVRITASDSLGAYNPISNTFVITVIENETPFHNPDNPYDVNGIGGVTAADALLIINLLNDFGPHEVGHGNPDYGYDVNGDGYVTALDALLVLNEVNNQGTGGGTVGGEQGEAPPEGEAIANEEPATPPQSDWIAADSIDNLKASEWVDPRDRAIIESTEPADGMRVVSDPQNSDDPNVRQFALEEAVGSAEDSLASTDSEALDETIRLLSDLS</sequence>
<comment type="caution">
    <text evidence="2">The sequence shown here is derived from an EMBL/GenBank/DDBJ whole genome shotgun (WGS) entry which is preliminary data.</text>
</comment>
<dbReference type="GO" id="GO:0000272">
    <property type="term" value="P:polysaccharide catabolic process"/>
    <property type="evidence" value="ECO:0007669"/>
    <property type="project" value="InterPro"/>
</dbReference>
<evidence type="ECO:0000313" key="3">
    <source>
        <dbReference type="Proteomes" id="UP000315010"/>
    </source>
</evidence>
<dbReference type="SUPFAM" id="SSF50965">
    <property type="entry name" value="Galactose oxidase, central domain"/>
    <property type="match status" value="1"/>
</dbReference>
<dbReference type="Gene3D" id="2.60.40.10">
    <property type="entry name" value="Immunoglobulins"/>
    <property type="match status" value="1"/>
</dbReference>
<name>A0A5C5YN87_9BACT</name>
<dbReference type="GO" id="GO:0005509">
    <property type="term" value="F:calcium ion binding"/>
    <property type="evidence" value="ECO:0007669"/>
    <property type="project" value="InterPro"/>
</dbReference>
<dbReference type="SUPFAM" id="SSF49313">
    <property type="entry name" value="Cadherin-like"/>
    <property type="match status" value="1"/>
</dbReference>
<feature type="region of interest" description="Disordered" evidence="1">
    <location>
        <begin position="1000"/>
        <end position="1021"/>
    </location>
</feature>
<dbReference type="InterPro" id="IPR013783">
    <property type="entry name" value="Ig-like_fold"/>
</dbReference>
<feature type="compositionally biased region" description="Gly residues" evidence="1">
    <location>
        <begin position="944"/>
        <end position="954"/>
    </location>
</feature>
<organism evidence="2 3">
    <name type="scientific">Novipirellula herctigrandis</name>
    <dbReference type="NCBI Taxonomy" id="2527986"/>
    <lineage>
        <taxon>Bacteria</taxon>
        <taxon>Pseudomonadati</taxon>
        <taxon>Planctomycetota</taxon>
        <taxon>Planctomycetia</taxon>
        <taxon>Pirellulales</taxon>
        <taxon>Pirellulaceae</taxon>
        <taxon>Novipirellula</taxon>
    </lineage>
</organism>
<dbReference type="GO" id="GO:0004553">
    <property type="term" value="F:hydrolase activity, hydrolyzing O-glycosyl compounds"/>
    <property type="evidence" value="ECO:0007669"/>
    <property type="project" value="InterPro"/>
</dbReference>
<evidence type="ECO:0000256" key="1">
    <source>
        <dbReference type="SAM" id="MobiDB-lite"/>
    </source>
</evidence>
<dbReference type="InterPro" id="IPR018247">
    <property type="entry name" value="EF_Hand_1_Ca_BS"/>
</dbReference>
<dbReference type="SUPFAM" id="SSF63446">
    <property type="entry name" value="Type I dockerin domain"/>
    <property type="match status" value="1"/>
</dbReference>